<evidence type="ECO:0000256" key="2">
    <source>
        <dbReference type="SAM" id="Phobius"/>
    </source>
</evidence>
<feature type="domain" description="PLD phosphodiesterase" evidence="3">
    <location>
        <begin position="378"/>
        <end position="405"/>
    </location>
</feature>
<keyword evidence="5" id="KW-1185">Reference proteome</keyword>
<organism evidence="4 5">
    <name type="scientific">Fulvimonas yonginensis</name>
    <dbReference type="NCBI Taxonomy" id="1495200"/>
    <lineage>
        <taxon>Bacteria</taxon>
        <taxon>Pseudomonadati</taxon>
        <taxon>Pseudomonadota</taxon>
        <taxon>Gammaproteobacteria</taxon>
        <taxon>Lysobacterales</taxon>
        <taxon>Rhodanobacteraceae</taxon>
        <taxon>Fulvimonas</taxon>
    </lineage>
</organism>
<keyword evidence="2" id="KW-1133">Transmembrane helix</keyword>
<dbReference type="InterPro" id="IPR001736">
    <property type="entry name" value="PLipase_D/transphosphatidylase"/>
</dbReference>
<dbReference type="Gene3D" id="3.30.870.10">
    <property type="entry name" value="Endonuclease Chain A"/>
    <property type="match status" value="2"/>
</dbReference>
<feature type="transmembrane region" description="Helical" evidence="2">
    <location>
        <begin position="47"/>
        <end position="67"/>
    </location>
</feature>
<dbReference type="SUPFAM" id="SSF56024">
    <property type="entry name" value="Phospholipase D/nuclease"/>
    <property type="match status" value="2"/>
</dbReference>
<accession>A0ABU8JF82</accession>
<proteinExistence type="predicted"/>
<dbReference type="CDD" id="cd09110">
    <property type="entry name" value="PLDc_CLS_1"/>
    <property type="match status" value="1"/>
</dbReference>
<dbReference type="PANTHER" id="PTHR21248:SF22">
    <property type="entry name" value="PHOSPHOLIPASE D"/>
    <property type="match status" value="1"/>
</dbReference>
<evidence type="ECO:0000256" key="1">
    <source>
        <dbReference type="SAM" id="MobiDB-lite"/>
    </source>
</evidence>
<evidence type="ECO:0000259" key="3">
    <source>
        <dbReference type="PROSITE" id="PS50035"/>
    </source>
</evidence>
<comment type="caution">
    <text evidence="4">The sequence shown here is derived from an EMBL/GenBank/DDBJ whole genome shotgun (WGS) entry which is preliminary data.</text>
</comment>
<dbReference type="RefSeq" id="WP_336808488.1">
    <property type="nucleotide sequence ID" value="NZ_JBBBNY010000012.1"/>
</dbReference>
<dbReference type="PROSITE" id="PS50035">
    <property type="entry name" value="PLD"/>
    <property type="match status" value="2"/>
</dbReference>
<keyword evidence="2" id="KW-0472">Membrane</keyword>
<protein>
    <submittedName>
        <fullName evidence="4">Phospholipase D-like domain-containing protein</fullName>
    </submittedName>
</protein>
<dbReference type="Pfam" id="PF13091">
    <property type="entry name" value="PLDc_2"/>
    <property type="match status" value="2"/>
</dbReference>
<evidence type="ECO:0000313" key="5">
    <source>
        <dbReference type="Proteomes" id="UP001381174"/>
    </source>
</evidence>
<dbReference type="InterPro" id="IPR025202">
    <property type="entry name" value="PLD-like_dom"/>
</dbReference>
<feature type="region of interest" description="Disordered" evidence="1">
    <location>
        <begin position="1"/>
        <end position="37"/>
    </location>
</feature>
<keyword evidence="2" id="KW-0812">Transmembrane</keyword>
<evidence type="ECO:0000313" key="4">
    <source>
        <dbReference type="EMBL" id="MEI7037849.1"/>
    </source>
</evidence>
<name>A0ABU8JF82_9GAMM</name>
<sequence length="465" mass="50605">MVLSPLDLAKDARSQHPHAPVPSVATDEPAAPGPRGRRRVRTWLRRAGLGLAGLVSVGLAGLTVGNVTPAGRGLTQPPSHVAPVASVQFRREAEALLGSPVTQGDAVTDLQNGDAYFPAMLADIRSAQHSIELESYILRPGRIAQTFVAALSERAHAGVKVRVLVDYMGARGNVADAERLRAAGVDFHFFRPPTLANLDSLNKRTHRKLMVVDDRVAYTGGMGIDDAWLGNARTGSQKRDMMFRIRGPAMARMRAVFEEHWLAVGGQPLPPVERAVPASAPGGLPVQVVASADRVGDYNSQRMFLLAIAGARRSIDLEASYFVPDEPARRALLAALRRGVQVRILVEGDHVDGHAVGYASRTYWGEFIAAGAKIYRYGPSLFHSKLMVVDDYLTIAGSANFDYRSFHLNDEANILVYDGGFARHMTGVFDRDLAVSVPVSLQQLRARPWTQQLTDRFYASFASQL</sequence>
<gene>
    <name evidence="4" type="ORF">WAT24_13855</name>
</gene>
<dbReference type="EMBL" id="JBBBNY010000012">
    <property type="protein sequence ID" value="MEI7037849.1"/>
    <property type="molecule type" value="Genomic_DNA"/>
</dbReference>
<dbReference type="SMART" id="SM00155">
    <property type="entry name" value="PLDc"/>
    <property type="match status" value="2"/>
</dbReference>
<dbReference type="PANTHER" id="PTHR21248">
    <property type="entry name" value="CARDIOLIPIN SYNTHASE"/>
    <property type="match status" value="1"/>
</dbReference>
<feature type="domain" description="PLD phosphodiesterase" evidence="3">
    <location>
        <begin position="201"/>
        <end position="228"/>
    </location>
</feature>
<dbReference type="Proteomes" id="UP001381174">
    <property type="component" value="Unassembled WGS sequence"/>
</dbReference>
<reference evidence="4 5" key="1">
    <citation type="journal article" date="2014" name="Int. J. Syst. Evol. Microbiol.">
        <title>Fulvimonas yonginensis sp. nov., isolated from greenhouse soil, and emended description of the genus Fulvimonas.</title>
        <authorList>
            <person name="Ahn J.H."/>
            <person name="Kim S.J."/>
            <person name="Weon H.Y."/>
            <person name="Hong S.B."/>
            <person name="Seok S.J."/>
            <person name="Kwon S.W."/>
        </authorList>
    </citation>
    <scope>NUCLEOTIDE SEQUENCE [LARGE SCALE GENOMIC DNA]</scope>
    <source>
        <strain evidence="4 5">KACC 16952</strain>
    </source>
</reference>